<keyword evidence="10" id="KW-1185">Reference proteome</keyword>
<evidence type="ECO:0000259" key="7">
    <source>
        <dbReference type="Pfam" id="PF04542"/>
    </source>
</evidence>
<dbReference type="SUPFAM" id="SSF88659">
    <property type="entry name" value="Sigma3 and sigma4 domains of RNA polymerase sigma factors"/>
    <property type="match status" value="1"/>
</dbReference>
<dbReference type="SUPFAM" id="SSF54427">
    <property type="entry name" value="NTF2-like"/>
    <property type="match status" value="1"/>
</dbReference>
<feature type="domain" description="RNA polymerase sigma factor 70 region 4 type 2" evidence="8">
    <location>
        <begin position="103"/>
        <end position="155"/>
    </location>
</feature>
<dbReference type="InterPro" id="IPR013249">
    <property type="entry name" value="RNA_pol_sigma70_r4_t2"/>
</dbReference>
<dbReference type="Gene3D" id="1.10.10.10">
    <property type="entry name" value="Winged helix-like DNA-binding domain superfamily/Winged helix DNA-binding domain"/>
    <property type="match status" value="1"/>
</dbReference>
<evidence type="ECO:0000256" key="2">
    <source>
        <dbReference type="ARBA" id="ARBA00011344"/>
    </source>
</evidence>
<name>A0ABW6EKF5_9ACTN</name>
<gene>
    <name evidence="9" type="ORF">ACFWSS_21565</name>
</gene>
<dbReference type="SUPFAM" id="SSF88946">
    <property type="entry name" value="Sigma2 domain of RNA polymerase sigma factors"/>
    <property type="match status" value="1"/>
</dbReference>
<evidence type="ECO:0000256" key="1">
    <source>
        <dbReference type="ARBA" id="ARBA00010641"/>
    </source>
</evidence>
<dbReference type="InterPro" id="IPR013325">
    <property type="entry name" value="RNA_pol_sigma_r2"/>
</dbReference>
<protein>
    <submittedName>
        <fullName evidence="9">Sigma-70 family RNA polymerase sigma factor</fullName>
    </submittedName>
</protein>
<dbReference type="InterPro" id="IPR052704">
    <property type="entry name" value="ECF_Sigma-70_Domain"/>
</dbReference>
<evidence type="ECO:0000259" key="8">
    <source>
        <dbReference type="Pfam" id="PF08281"/>
    </source>
</evidence>
<dbReference type="InterPro" id="IPR007627">
    <property type="entry name" value="RNA_pol_sigma70_r2"/>
</dbReference>
<evidence type="ECO:0000313" key="9">
    <source>
        <dbReference type="EMBL" id="MFD4215463.1"/>
    </source>
</evidence>
<dbReference type="RefSeq" id="WP_189527519.1">
    <property type="nucleotide sequence ID" value="NZ_BMSG01000025.1"/>
</dbReference>
<dbReference type="Gene3D" id="1.10.1740.10">
    <property type="match status" value="1"/>
</dbReference>
<dbReference type="InterPro" id="IPR013324">
    <property type="entry name" value="RNA_pol_sigma_r3/r4-like"/>
</dbReference>
<dbReference type="NCBIfam" id="TIGR02937">
    <property type="entry name" value="sigma70-ECF"/>
    <property type="match status" value="1"/>
</dbReference>
<dbReference type="Pfam" id="PF04542">
    <property type="entry name" value="Sigma70_r2"/>
    <property type="match status" value="1"/>
</dbReference>
<dbReference type="EMBL" id="JBHXOF010000013">
    <property type="protein sequence ID" value="MFD4215463.1"/>
    <property type="molecule type" value="Genomic_DNA"/>
</dbReference>
<reference evidence="9 10" key="1">
    <citation type="submission" date="2024-09" db="EMBL/GenBank/DDBJ databases">
        <title>The Natural Products Discovery Center: Release of the First 8490 Sequenced Strains for Exploring Actinobacteria Biosynthetic Diversity.</title>
        <authorList>
            <person name="Kalkreuter E."/>
            <person name="Kautsar S.A."/>
            <person name="Yang D."/>
            <person name="Bader C.D."/>
            <person name="Teijaro C.N."/>
            <person name="Fluegel L."/>
            <person name="Davis C.M."/>
            <person name="Simpson J.R."/>
            <person name="Lauterbach L."/>
            <person name="Steele A.D."/>
            <person name="Gui C."/>
            <person name="Meng S."/>
            <person name="Li G."/>
            <person name="Viehrig K."/>
            <person name="Ye F."/>
            <person name="Su P."/>
            <person name="Kiefer A.F."/>
            <person name="Nichols A."/>
            <person name="Cepeda A.J."/>
            <person name="Yan W."/>
            <person name="Fan B."/>
            <person name="Jiang Y."/>
            <person name="Adhikari A."/>
            <person name="Zheng C.-J."/>
            <person name="Schuster L."/>
            <person name="Cowan T.M."/>
            <person name="Smanski M.J."/>
            <person name="Chevrette M.G."/>
            <person name="De Carvalho L.P.S."/>
            <person name="Shen B."/>
        </authorList>
    </citation>
    <scope>NUCLEOTIDE SEQUENCE [LARGE SCALE GENOMIC DNA]</scope>
    <source>
        <strain evidence="9 10">NPDC058546</strain>
    </source>
</reference>
<dbReference type="Proteomes" id="UP001598251">
    <property type="component" value="Unassembled WGS sequence"/>
</dbReference>
<keyword evidence="4" id="KW-0731">Sigma factor</keyword>
<dbReference type="Pfam" id="PF08281">
    <property type="entry name" value="Sigma70_r4_2"/>
    <property type="match status" value="1"/>
</dbReference>
<evidence type="ECO:0000313" key="10">
    <source>
        <dbReference type="Proteomes" id="UP001598251"/>
    </source>
</evidence>
<dbReference type="InterPro" id="IPR036388">
    <property type="entry name" value="WH-like_DNA-bd_sf"/>
</dbReference>
<feature type="region of interest" description="Disordered" evidence="6">
    <location>
        <begin position="280"/>
        <end position="302"/>
    </location>
</feature>
<dbReference type="PANTHER" id="PTHR30173">
    <property type="entry name" value="SIGMA 19 FACTOR"/>
    <property type="match status" value="1"/>
</dbReference>
<proteinExistence type="inferred from homology"/>
<organism evidence="9 10">
    <name type="scientific">Streptomyces sindenensis</name>
    <dbReference type="NCBI Taxonomy" id="67363"/>
    <lineage>
        <taxon>Bacteria</taxon>
        <taxon>Bacillati</taxon>
        <taxon>Actinomycetota</taxon>
        <taxon>Actinomycetes</taxon>
        <taxon>Kitasatosporales</taxon>
        <taxon>Streptomycetaceae</taxon>
        <taxon>Streptomyces</taxon>
    </lineage>
</organism>
<comment type="caution">
    <text evidence="9">The sequence shown here is derived from an EMBL/GenBank/DDBJ whole genome shotgun (WGS) entry which is preliminary data.</text>
</comment>
<keyword evidence="3" id="KW-0805">Transcription regulation</keyword>
<dbReference type="InterPro" id="IPR032710">
    <property type="entry name" value="NTF2-like_dom_sf"/>
</dbReference>
<sequence length="302" mass="32308">MPITAAEFETARPRLLSVAHRILGSAQDAQDAVQTAWVRAAAARSAPPVENPTAWLTTVTARVCLDELRARHRRKEAPLLADAVPAEDLAADEAVLRAEDVSRALMVLLDRLTPPQRVAYVLHDLFATPFDRIAEVLGTTVPSSKQHASRARRRLAPAGARPDAEHTGRADQQLVDAFMAAARTGDTRRMVQLLAPDSVRDADAALLPHGGRTIVTGAAGIAAETGQFREGIRAACRLTVNGCPMYVIAPGGHPLVLIEIGTSGGRITRIALRPVRADDRFDAPEPLTPPEAGVLPSARDTR</sequence>
<comment type="similarity">
    <text evidence="1">Belongs to the sigma-70 factor family. ECF subfamily.</text>
</comment>
<comment type="subunit">
    <text evidence="2">Interacts transiently with the RNA polymerase catalytic core formed by RpoA, RpoB, RpoC and RpoZ (2 alpha, 1 beta, 1 beta' and 1 omega subunit) to form the RNA polymerase holoenzyme that can initiate transcription.</text>
</comment>
<evidence type="ECO:0000256" key="3">
    <source>
        <dbReference type="ARBA" id="ARBA00023015"/>
    </source>
</evidence>
<feature type="region of interest" description="Disordered" evidence="6">
    <location>
        <begin position="142"/>
        <end position="169"/>
    </location>
</feature>
<dbReference type="PANTHER" id="PTHR30173:SF43">
    <property type="entry name" value="ECF RNA POLYMERASE SIGMA FACTOR SIGI-RELATED"/>
    <property type="match status" value="1"/>
</dbReference>
<evidence type="ECO:0000256" key="6">
    <source>
        <dbReference type="SAM" id="MobiDB-lite"/>
    </source>
</evidence>
<feature type="domain" description="RNA polymerase sigma-70 region 2" evidence="7">
    <location>
        <begin position="9"/>
        <end position="73"/>
    </location>
</feature>
<dbReference type="InterPro" id="IPR014284">
    <property type="entry name" value="RNA_pol_sigma-70_dom"/>
</dbReference>
<evidence type="ECO:0000256" key="4">
    <source>
        <dbReference type="ARBA" id="ARBA00023082"/>
    </source>
</evidence>
<evidence type="ECO:0000256" key="5">
    <source>
        <dbReference type="ARBA" id="ARBA00023163"/>
    </source>
</evidence>
<keyword evidence="5" id="KW-0804">Transcription</keyword>
<accession>A0ABW6EKF5</accession>